<feature type="compositionally biased region" description="Low complexity" evidence="1">
    <location>
        <begin position="104"/>
        <end position="117"/>
    </location>
</feature>
<accession>A0ABU7QCM0</accession>
<feature type="signal peptide" evidence="2">
    <location>
        <begin position="1"/>
        <end position="21"/>
    </location>
</feature>
<dbReference type="EMBL" id="JAZBJO010000066">
    <property type="protein sequence ID" value="MEE4599148.1"/>
    <property type="molecule type" value="Genomic_DNA"/>
</dbReference>
<organism evidence="3 4">
    <name type="scientific">Streptomyces asiaticus subsp. ignotus</name>
    <dbReference type="NCBI Taxonomy" id="3098222"/>
    <lineage>
        <taxon>Bacteria</taxon>
        <taxon>Bacillati</taxon>
        <taxon>Actinomycetota</taxon>
        <taxon>Actinomycetes</taxon>
        <taxon>Kitasatosporales</taxon>
        <taxon>Streptomycetaceae</taxon>
        <taxon>Streptomyces</taxon>
        <taxon>Streptomyces violaceusniger group</taxon>
    </lineage>
</organism>
<feature type="chain" id="PRO_5046434269" evidence="2">
    <location>
        <begin position="22"/>
        <end position="117"/>
    </location>
</feature>
<name>A0ABU7QCM0_9ACTN</name>
<proteinExistence type="predicted"/>
<keyword evidence="4" id="KW-1185">Reference proteome</keyword>
<dbReference type="Proteomes" id="UP001354709">
    <property type="component" value="Unassembled WGS sequence"/>
</dbReference>
<comment type="caution">
    <text evidence="3">The sequence shown here is derived from an EMBL/GenBank/DDBJ whole genome shotgun (WGS) entry which is preliminary data.</text>
</comment>
<sequence length="117" mass="12312">MKHRQMLRSAVAVGLTGTAIAALTDTRQSFDQALAADIPAETSDLEAAAERYGNGYHGQDPAKVLADLVVDFDELRPLLDMPQPVASRCSGGSGRPPRTPCAVRPTRPGSPSRTPSG</sequence>
<evidence type="ECO:0000256" key="2">
    <source>
        <dbReference type="SAM" id="SignalP"/>
    </source>
</evidence>
<reference evidence="3 4" key="1">
    <citation type="submission" date="2023-11" db="EMBL/GenBank/DDBJ databases">
        <title>30 novel species of actinomycetes from the DSMZ collection.</title>
        <authorList>
            <person name="Nouioui I."/>
        </authorList>
    </citation>
    <scope>NUCLEOTIDE SEQUENCE [LARGE SCALE GENOMIC DNA]</scope>
    <source>
        <strain evidence="3 4">DSM 41524</strain>
    </source>
</reference>
<gene>
    <name evidence="3" type="ORF">V2J94_46335</name>
</gene>
<dbReference type="RefSeq" id="WP_330816444.1">
    <property type="nucleotide sequence ID" value="NZ_JAZBJO010000066.1"/>
</dbReference>
<feature type="region of interest" description="Disordered" evidence="1">
    <location>
        <begin position="82"/>
        <end position="117"/>
    </location>
</feature>
<evidence type="ECO:0000256" key="1">
    <source>
        <dbReference type="SAM" id="MobiDB-lite"/>
    </source>
</evidence>
<evidence type="ECO:0000313" key="4">
    <source>
        <dbReference type="Proteomes" id="UP001354709"/>
    </source>
</evidence>
<evidence type="ECO:0000313" key="3">
    <source>
        <dbReference type="EMBL" id="MEE4599148.1"/>
    </source>
</evidence>
<protein>
    <submittedName>
        <fullName evidence="3">Uncharacterized protein</fullName>
    </submittedName>
</protein>
<keyword evidence="2" id="KW-0732">Signal</keyword>